<dbReference type="GO" id="GO:0012507">
    <property type="term" value="C:ER to Golgi transport vesicle membrane"/>
    <property type="evidence" value="ECO:0007669"/>
    <property type="project" value="TreeGrafter"/>
</dbReference>
<evidence type="ECO:0000313" key="3">
    <source>
        <dbReference type="Proteomes" id="UP001497516"/>
    </source>
</evidence>
<dbReference type="EMBL" id="OZ034819">
    <property type="protein sequence ID" value="CAL1394993.1"/>
    <property type="molecule type" value="Genomic_DNA"/>
</dbReference>
<reference evidence="2 3" key="1">
    <citation type="submission" date="2024-04" db="EMBL/GenBank/DDBJ databases">
        <authorList>
            <person name="Fracassetti M."/>
        </authorList>
    </citation>
    <scope>NUCLEOTIDE SEQUENCE [LARGE SCALE GENOMIC DNA]</scope>
</reference>
<accession>A0AAV2FB09</accession>
<dbReference type="AlphaFoldDB" id="A0AAV2FB09"/>
<evidence type="ECO:0000313" key="2">
    <source>
        <dbReference type="EMBL" id="CAL1394993.1"/>
    </source>
</evidence>
<dbReference type="Proteomes" id="UP001497516">
    <property type="component" value="Chromosome 6"/>
</dbReference>
<dbReference type="PANTHER" id="PTHR13402:SF6">
    <property type="entry name" value="SECRETORY 16, ISOFORM I"/>
    <property type="match status" value="1"/>
</dbReference>
<evidence type="ECO:0000256" key="1">
    <source>
        <dbReference type="SAM" id="MobiDB-lite"/>
    </source>
</evidence>
<dbReference type="GO" id="GO:0007030">
    <property type="term" value="P:Golgi organization"/>
    <property type="evidence" value="ECO:0007669"/>
    <property type="project" value="TreeGrafter"/>
</dbReference>
<proteinExistence type="predicted"/>
<organism evidence="2 3">
    <name type="scientific">Linum trigynum</name>
    <dbReference type="NCBI Taxonomy" id="586398"/>
    <lineage>
        <taxon>Eukaryota</taxon>
        <taxon>Viridiplantae</taxon>
        <taxon>Streptophyta</taxon>
        <taxon>Embryophyta</taxon>
        <taxon>Tracheophyta</taxon>
        <taxon>Spermatophyta</taxon>
        <taxon>Magnoliopsida</taxon>
        <taxon>eudicotyledons</taxon>
        <taxon>Gunneridae</taxon>
        <taxon>Pentapetalae</taxon>
        <taxon>rosids</taxon>
        <taxon>fabids</taxon>
        <taxon>Malpighiales</taxon>
        <taxon>Linaceae</taxon>
        <taxon>Linum</taxon>
    </lineage>
</organism>
<dbReference type="GO" id="GO:0070973">
    <property type="term" value="P:protein localization to endoplasmic reticulum exit site"/>
    <property type="evidence" value="ECO:0007669"/>
    <property type="project" value="TreeGrafter"/>
</dbReference>
<dbReference type="PANTHER" id="PTHR13402">
    <property type="entry name" value="RGPR-RELATED"/>
    <property type="match status" value="1"/>
</dbReference>
<dbReference type="GO" id="GO:0070971">
    <property type="term" value="C:endoplasmic reticulum exit site"/>
    <property type="evidence" value="ECO:0007669"/>
    <property type="project" value="TreeGrafter"/>
</dbReference>
<sequence>MASNPPFQVMEDQTDEDFFDKLVDDDFGPTSSDAAQVSKFSEGSDSDEAKAFANLSIEDVNGGGEDGGVVEEEVRDDGNSGDVPAGISGSPTEESDALNSSGSGNAVDSSNDGLKSKVAPDLDPMTDVGSTKSGAKEVGWGSLYAGSAPNGNNEFGSCSDFFSELEGHSDDSIAKVGGSTNIETNAVGEIGNFVSYLQENVNRQDVNSTQYWESMYPGWKYDMNTGQWYQVDSCGATVGLQESYNANSGSEWPGAADGKGEVNFLQQSSHSVAATVADTKVSHW</sequence>
<feature type="compositionally biased region" description="Polar residues" evidence="1">
    <location>
        <begin position="29"/>
        <end position="43"/>
    </location>
</feature>
<protein>
    <submittedName>
        <fullName evidence="2">Uncharacterized protein</fullName>
    </submittedName>
</protein>
<feature type="region of interest" description="Disordered" evidence="1">
    <location>
        <begin position="21"/>
        <end position="134"/>
    </location>
</feature>
<name>A0AAV2FB09_9ROSI</name>
<gene>
    <name evidence="2" type="ORF">LTRI10_LOCUS35457</name>
</gene>
<feature type="compositionally biased region" description="Polar residues" evidence="1">
    <location>
        <begin position="89"/>
        <end position="113"/>
    </location>
</feature>
<keyword evidence="3" id="KW-1185">Reference proteome</keyword>